<evidence type="ECO:0000259" key="2">
    <source>
        <dbReference type="PROSITE" id="PS51644"/>
    </source>
</evidence>
<evidence type="ECO:0000256" key="1">
    <source>
        <dbReference type="SAM" id="MobiDB-lite"/>
    </source>
</evidence>
<dbReference type="Proteomes" id="UP001596122">
    <property type="component" value="Unassembled WGS sequence"/>
</dbReference>
<dbReference type="InterPro" id="IPR041966">
    <property type="entry name" value="LOTUS-like"/>
</dbReference>
<keyword evidence="4" id="KW-1185">Reference proteome</keyword>
<name>A0ABW0GQW4_9MICO</name>
<dbReference type="Gene3D" id="3.30.420.610">
    <property type="entry name" value="LOTUS domain-like"/>
    <property type="match status" value="1"/>
</dbReference>
<dbReference type="Pfam" id="PF01936">
    <property type="entry name" value="NYN"/>
    <property type="match status" value="1"/>
</dbReference>
<feature type="compositionally biased region" description="Polar residues" evidence="1">
    <location>
        <begin position="138"/>
        <end position="148"/>
    </location>
</feature>
<dbReference type="InterPro" id="IPR025605">
    <property type="entry name" value="OST-HTH/LOTUS_dom"/>
</dbReference>
<comment type="caution">
    <text evidence="3">The sequence shown here is derived from an EMBL/GenBank/DDBJ whole genome shotgun (WGS) entry which is preliminary data.</text>
</comment>
<dbReference type="PANTHER" id="PTHR35811:SF1">
    <property type="entry name" value="HTH OST-TYPE DOMAIN-CONTAINING PROTEIN"/>
    <property type="match status" value="1"/>
</dbReference>
<feature type="region of interest" description="Disordered" evidence="1">
    <location>
        <begin position="138"/>
        <end position="165"/>
    </location>
</feature>
<protein>
    <submittedName>
        <fullName evidence="3">NYN domain-containing protein</fullName>
    </submittedName>
</protein>
<accession>A0ABW0GQW4</accession>
<dbReference type="EMBL" id="JBHSLD010000009">
    <property type="protein sequence ID" value="MFC5381649.1"/>
    <property type="molecule type" value="Genomic_DNA"/>
</dbReference>
<sequence>MDCDNVSPRTAEAVMAETAKHGTLSIKRAYGDFTSPRLAGWRALLPALAIQPVQQFPYSTRKKATDSALIIDAMDLLHSTGTEVFCIVSSDSDFTRLAMRLREAGRRVYGIGARRTPQAFRHACDRFTYLEILADASPSETPNTTQSGPVAVDQASEPEPMAEPEAVAPPLEPLLRAAVAARAKDDGWAPLSSVGWYVVNTHPTFDSRGYGYLKLGDLVRDQAYLEVDTRLDGSGTGHLWVRLR</sequence>
<dbReference type="RefSeq" id="WP_340269660.1">
    <property type="nucleotide sequence ID" value="NZ_JBBEOG010000004.1"/>
</dbReference>
<evidence type="ECO:0000313" key="4">
    <source>
        <dbReference type="Proteomes" id="UP001596122"/>
    </source>
</evidence>
<dbReference type="CDD" id="cd10146">
    <property type="entry name" value="LabA_like_C"/>
    <property type="match status" value="1"/>
</dbReference>
<organism evidence="3 4">
    <name type="scientific">Aquipuribacter nitratireducens</name>
    <dbReference type="NCBI Taxonomy" id="650104"/>
    <lineage>
        <taxon>Bacteria</taxon>
        <taxon>Bacillati</taxon>
        <taxon>Actinomycetota</taxon>
        <taxon>Actinomycetes</taxon>
        <taxon>Micrococcales</taxon>
        <taxon>Intrasporangiaceae</taxon>
        <taxon>Aquipuribacter</taxon>
    </lineage>
</organism>
<dbReference type="PANTHER" id="PTHR35811">
    <property type="entry name" value="SLR1870 PROTEIN"/>
    <property type="match status" value="1"/>
</dbReference>
<dbReference type="Pfam" id="PF12872">
    <property type="entry name" value="OST-HTH"/>
    <property type="match status" value="1"/>
</dbReference>
<dbReference type="CDD" id="cd11297">
    <property type="entry name" value="PIN_LabA-like_N_1"/>
    <property type="match status" value="1"/>
</dbReference>
<proteinExistence type="predicted"/>
<feature type="domain" description="HTH OST-type" evidence="2">
    <location>
        <begin position="167"/>
        <end position="244"/>
    </location>
</feature>
<gene>
    <name evidence="3" type="ORF">ACFPJ6_12700</name>
</gene>
<dbReference type="InterPro" id="IPR021139">
    <property type="entry name" value="NYN"/>
</dbReference>
<reference evidence="4" key="1">
    <citation type="journal article" date="2019" name="Int. J. Syst. Evol. Microbiol.">
        <title>The Global Catalogue of Microorganisms (GCM) 10K type strain sequencing project: providing services to taxonomists for standard genome sequencing and annotation.</title>
        <authorList>
            <consortium name="The Broad Institute Genomics Platform"/>
            <consortium name="The Broad Institute Genome Sequencing Center for Infectious Disease"/>
            <person name="Wu L."/>
            <person name="Ma J."/>
        </authorList>
    </citation>
    <scope>NUCLEOTIDE SEQUENCE [LARGE SCALE GENOMIC DNA]</scope>
    <source>
        <strain evidence="4">CCUG 43114</strain>
    </source>
</reference>
<dbReference type="PROSITE" id="PS51644">
    <property type="entry name" value="HTH_OST"/>
    <property type="match status" value="1"/>
</dbReference>
<dbReference type="Gene3D" id="3.40.50.1010">
    <property type="entry name" value="5'-nuclease"/>
    <property type="match status" value="1"/>
</dbReference>
<evidence type="ECO:0000313" key="3">
    <source>
        <dbReference type="EMBL" id="MFC5381649.1"/>
    </source>
</evidence>